<comment type="caution">
    <text evidence="6">The sequence shown here is derived from an EMBL/GenBank/DDBJ whole genome shotgun (WGS) entry which is preliminary data.</text>
</comment>
<evidence type="ECO:0000256" key="4">
    <source>
        <dbReference type="SAM" id="MobiDB-lite"/>
    </source>
</evidence>
<evidence type="ECO:0000313" key="6">
    <source>
        <dbReference type="EMBL" id="GJE85759.1"/>
    </source>
</evidence>
<evidence type="ECO:0000259" key="5">
    <source>
        <dbReference type="PROSITE" id="PS00036"/>
    </source>
</evidence>
<dbReference type="Pfam" id="PF10297">
    <property type="entry name" value="Hap4_Hap_bind"/>
    <property type="match status" value="1"/>
</dbReference>
<proteinExistence type="predicted"/>
<dbReference type="SUPFAM" id="SSF57959">
    <property type="entry name" value="Leucine zipper domain"/>
    <property type="match status" value="1"/>
</dbReference>
<dbReference type="SUPFAM" id="SSF111430">
    <property type="entry name" value="YAP1 redox domain"/>
    <property type="match status" value="1"/>
</dbReference>
<comment type="subcellular location">
    <subcellularLocation>
        <location evidence="2">Cytoplasm</location>
    </subcellularLocation>
    <subcellularLocation>
        <location evidence="1">Nucleus</location>
    </subcellularLocation>
</comment>
<evidence type="ECO:0000256" key="1">
    <source>
        <dbReference type="ARBA" id="ARBA00004123"/>
    </source>
</evidence>
<dbReference type="SMART" id="SM00338">
    <property type="entry name" value="BRLZ"/>
    <property type="match status" value="1"/>
</dbReference>
<dbReference type="Gene3D" id="1.10.238.100">
    <property type="entry name" value="YAP1 redox domain. Chain B"/>
    <property type="match status" value="1"/>
</dbReference>
<accession>A0A9P3G128</accession>
<feature type="compositionally biased region" description="Low complexity" evidence="4">
    <location>
        <begin position="172"/>
        <end position="201"/>
    </location>
</feature>
<evidence type="ECO:0000256" key="3">
    <source>
        <dbReference type="ARBA" id="ARBA00023242"/>
    </source>
</evidence>
<dbReference type="CDD" id="cd14688">
    <property type="entry name" value="bZIP_YAP"/>
    <property type="match status" value="1"/>
</dbReference>
<dbReference type="Gene3D" id="1.20.5.170">
    <property type="match status" value="1"/>
</dbReference>
<dbReference type="AlphaFoldDB" id="A0A9P3G128"/>
<dbReference type="PANTHER" id="PTHR40621:SF7">
    <property type="entry name" value="BZIP DOMAIN-CONTAINING PROTEIN"/>
    <property type="match status" value="1"/>
</dbReference>
<feature type="region of interest" description="Disordered" evidence="4">
    <location>
        <begin position="20"/>
        <end position="70"/>
    </location>
</feature>
<dbReference type="EMBL" id="BPQB01000003">
    <property type="protein sequence ID" value="GJE85759.1"/>
    <property type="molecule type" value="Genomic_DNA"/>
</dbReference>
<evidence type="ECO:0000256" key="2">
    <source>
        <dbReference type="ARBA" id="ARBA00004496"/>
    </source>
</evidence>
<feature type="region of interest" description="Disordered" evidence="4">
    <location>
        <begin position="485"/>
        <end position="529"/>
    </location>
</feature>
<feature type="compositionally biased region" description="Basic and acidic residues" evidence="4">
    <location>
        <begin position="125"/>
        <end position="142"/>
    </location>
</feature>
<dbReference type="GO" id="GO:0000976">
    <property type="term" value="F:transcription cis-regulatory region binding"/>
    <property type="evidence" value="ECO:0007669"/>
    <property type="project" value="InterPro"/>
</dbReference>
<gene>
    <name evidence="6" type="ORF">PsYK624_018380</name>
</gene>
<evidence type="ECO:0000313" key="7">
    <source>
        <dbReference type="Proteomes" id="UP000703269"/>
    </source>
</evidence>
<dbReference type="InterPro" id="IPR018287">
    <property type="entry name" value="Hap4_TF_heteromerisation"/>
</dbReference>
<feature type="region of interest" description="Disordered" evidence="4">
    <location>
        <begin position="414"/>
        <end position="441"/>
    </location>
</feature>
<dbReference type="OrthoDB" id="5374328at2759"/>
<sequence length="569" mass="60676">MTTVASIPAVSSSATLWATPSKEWVIPAKPKPGRKPKKDPLPPPTDDPEVDAKGRRVQNRAAQRAFRERKQNQLAELQLKVQQYEQGEIERNVALQNIAKRLKEENEKLRKENSLLQERLAAVEQERDTLREVSRKRWREEASPCNSDSAMNAPQPKRAKVSIDPFDAFNHEPATPTPYTSSPSSIASSPSSFEHSSFSPIPSLPPRDVPVFGQPNTLSNIFDFISSGKTNVFEAGGGLDNFNCGFCTDSTPCVCRELAMQSSAEQRFPAPPLKVEHTERRPLSLQADVQQLATPQAQPLLQSEQEHASILDNLPAYQPPVPLRRRNAGKPATNSIFPVSFPSSTAVPTCTGDPSNCPACADDAFGKAFCAAISKSVASNNPCNACPSRSGGGGCGSSGGGCCGNPAGCGSGRGSGSPAATANNAAAQSAPAAPAEPDDTISCDDAWRQIKSHPNVSFADLDLLADVVARRSKCTGPRVEIFPAPGSVTPERGLSPPTVPSVAAPSPTVAAPPADTRFPVPSRSGRHSPSLQLVPQEVLVQCGRQRVREVNADGVRDALRLLDLKFSLP</sequence>
<dbReference type="InterPro" id="IPR023167">
    <property type="entry name" value="Yap1_redox_dom_sf"/>
</dbReference>
<dbReference type="PANTHER" id="PTHR40621">
    <property type="entry name" value="TRANSCRIPTION FACTOR KAPC-RELATED"/>
    <property type="match status" value="1"/>
</dbReference>
<feature type="region of interest" description="Disordered" evidence="4">
    <location>
        <begin position="125"/>
        <end position="208"/>
    </location>
</feature>
<dbReference type="InterPro" id="IPR050936">
    <property type="entry name" value="AP-1-like"/>
</dbReference>
<dbReference type="GO" id="GO:0005737">
    <property type="term" value="C:cytoplasm"/>
    <property type="evidence" value="ECO:0007669"/>
    <property type="project" value="UniProtKB-SubCell"/>
</dbReference>
<dbReference type="InterPro" id="IPR046347">
    <property type="entry name" value="bZIP_sf"/>
</dbReference>
<keyword evidence="7" id="KW-1185">Reference proteome</keyword>
<keyword evidence="3" id="KW-0539">Nucleus</keyword>
<feature type="compositionally biased region" description="Low complexity" evidence="4">
    <location>
        <begin position="417"/>
        <end position="435"/>
    </location>
</feature>
<dbReference type="Proteomes" id="UP000703269">
    <property type="component" value="Unassembled WGS sequence"/>
</dbReference>
<dbReference type="GO" id="GO:0001228">
    <property type="term" value="F:DNA-binding transcription activator activity, RNA polymerase II-specific"/>
    <property type="evidence" value="ECO:0007669"/>
    <property type="project" value="TreeGrafter"/>
</dbReference>
<protein>
    <submittedName>
        <fullName evidence="6">BZIP domain-containing protein</fullName>
    </submittedName>
</protein>
<dbReference type="GO" id="GO:0090575">
    <property type="term" value="C:RNA polymerase II transcription regulator complex"/>
    <property type="evidence" value="ECO:0007669"/>
    <property type="project" value="TreeGrafter"/>
</dbReference>
<feature type="compositionally biased region" description="Low complexity" evidence="4">
    <location>
        <begin position="500"/>
        <end position="514"/>
    </location>
</feature>
<dbReference type="InterPro" id="IPR004827">
    <property type="entry name" value="bZIP"/>
</dbReference>
<dbReference type="PROSITE" id="PS00036">
    <property type="entry name" value="BZIP_BASIC"/>
    <property type="match status" value="1"/>
</dbReference>
<name>A0A9P3G128_9APHY</name>
<organism evidence="6 7">
    <name type="scientific">Phanerochaete sordida</name>
    <dbReference type="NCBI Taxonomy" id="48140"/>
    <lineage>
        <taxon>Eukaryota</taxon>
        <taxon>Fungi</taxon>
        <taxon>Dikarya</taxon>
        <taxon>Basidiomycota</taxon>
        <taxon>Agaricomycotina</taxon>
        <taxon>Agaricomycetes</taxon>
        <taxon>Polyporales</taxon>
        <taxon>Phanerochaetaceae</taxon>
        <taxon>Phanerochaete</taxon>
    </lineage>
</organism>
<feature type="domain" description="BZIP" evidence="5">
    <location>
        <begin position="55"/>
        <end position="69"/>
    </location>
</feature>
<reference evidence="6 7" key="1">
    <citation type="submission" date="2021-08" db="EMBL/GenBank/DDBJ databases">
        <title>Draft Genome Sequence of Phanerochaete sordida strain YK-624.</title>
        <authorList>
            <person name="Mori T."/>
            <person name="Dohra H."/>
            <person name="Suzuki T."/>
            <person name="Kawagishi H."/>
            <person name="Hirai H."/>
        </authorList>
    </citation>
    <scope>NUCLEOTIDE SEQUENCE [LARGE SCALE GENOMIC DNA]</scope>
    <source>
        <strain evidence="6 7">YK-624</strain>
    </source>
</reference>